<feature type="transmembrane region" description="Helical" evidence="2">
    <location>
        <begin position="252"/>
        <end position="274"/>
    </location>
</feature>
<feature type="transmembrane region" description="Helical" evidence="2">
    <location>
        <begin position="182"/>
        <end position="200"/>
    </location>
</feature>
<keyword evidence="2" id="KW-0812">Transmembrane</keyword>
<evidence type="ECO:0000256" key="1">
    <source>
        <dbReference type="SAM" id="MobiDB-lite"/>
    </source>
</evidence>
<proteinExistence type="predicted"/>
<keyword evidence="2" id="KW-0472">Membrane</keyword>
<dbReference type="RefSeq" id="WP_203738823.1">
    <property type="nucleotide sequence ID" value="NZ_BOMH01000007.1"/>
</dbReference>
<feature type="region of interest" description="Disordered" evidence="1">
    <location>
        <begin position="298"/>
        <end position="320"/>
    </location>
</feature>
<feature type="region of interest" description="Disordered" evidence="1">
    <location>
        <begin position="355"/>
        <end position="497"/>
    </location>
</feature>
<feature type="transmembrane region" description="Helical" evidence="2">
    <location>
        <begin position="92"/>
        <end position="118"/>
    </location>
</feature>
<gene>
    <name evidence="3" type="ORF">Acy02nite_12850</name>
</gene>
<feature type="transmembrane region" description="Helical" evidence="2">
    <location>
        <begin position="153"/>
        <end position="175"/>
    </location>
</feature>
<evidence type="ECO:0000313" key="3">
    <source>
        <dbReference type="EMBL" id="GID63404.1"/>
    </source>
</evidence>
<feature type="compositionally biased region" description="Gly residues" evidence="1">
    <location>
        <begin position="462"/>
        <end position="485"/>
    </location>
</feature>
<feature type="transmembrane region" description="Helical" evidence="2">
    <location>
        <begin position="58"/>
        <end position="80"/>
    </location>
</feature>
<name>A0A919ID66_9ACTN</name>
<accession>A0A919ID66</accession>
<dbReference type="AlphaFoldDB" id="A0A919ID66"/>
<dbReference type="Proteomes" id="UP000619479">
    <property type="component" value="Unassembled WGS sequence"/>
</dbReference>
<feature type="transmembrane region" description="Helical" evidence="2">
    <location>
        <begin position="212"/>
        <end position="231"/>
    </location>
</feature>
<keyword evidence="4" id="KW-1185">Reference proteome</keyword>
<keyword evidence="2" id="KW-1133">Transmembrane helix</keyword>
<sequence length="497" mass="47570">MGNGGFFGWAGDKVGEFAEDAFNSAMKALWNASIEILKAVFGFIDRYTTPQVSGDNSAYLGLLPMTIWIGLVVLIAMTFVQIGKAVLAGGRGFARILIGLVQYAFITASGLGILAAMVEATNALTTAILKSANLSNWEGLAGRSSAWADGVQGLSGVVLGLVALLLVIPASLGFAIEAVARFAGILILGATIAILAAGLVSESAKQMFWTGLRWMLALLFMTPATAFAVVIGENLAIAAAGGHGQNTDAGHAIAGALVSGIVLIIALACPMALFKLFAFVDPNSLSGAGVRAFVSGGGSGGRSAQGGSADSSEGGAEEAGEGRFAQAMSALGPVGAAMGALSSMGPDLAAKGSGILDVAGAGHPGGPDSQNGSSKGRSGGDPSKSGDDNNNEPGDAGDSGAGPSADSGSGAVADDGGSPSTAGGSAGTAPAGESSAPVPAPAGGSASEPSAGSPAAPPQVPDGGGEPPAAGGGGGSAGGSGGSAGAAGAAETAAVAL</sequence>
<dbReference type="EMBL" id="BOMH01000007">
    <property type="protein sequence ID" value="GID63404.1"/>
    <property type="molecule type" value="Genomic_DNA"/>
</dbReference>
<feature type="compositionally biased region" description="Low complexity" evidence="1">
    <location>
        <begin position="393"/>
        <end position="454"/>
    </location>
</feature>
<comment type="caution">
    <text evidence="3">The sequence shown here is derived from an EMBL/GenBank/DDBJ whole genome shotgun (WGS) entry which is preliminary data.</text>
</comment>
<protein>
    <recommendedName>
        <fullName evidence="5">TrbL/VirB6 plasmid conjugal transfer protein</fullName>
    </recommendedName>
</protein>
<evidence type="ECO:0000256" key="2">
    <source>
        <dbReference type="SAM" id="Phobius"/>
    </source>
</evidence>
<evidence type="ECO:0000313" key="4">
    <source>
        <dbReference type="Proteomes" id="UP000619479"/>
    </source>
</evidence>
<reference evidence="3" key="1">
    <citation type="submission" date="2021-01" db="EMBL/GenBank/DDBJ databases">
        <title>Whole genome shotgun sequence of Actinoplanes cyaneus NBRC 14990.</title>
        <authorList>
            <person name="Komaki H."/>
            <person name="Tamura T."/>
        </authorList>
    </citation>
    <scope>NUCLEOTIDE SEQUENCE</scope>
    <source>
        <strain evidence="3">NBRC 14990</strain>
    </source>
</reference>
<feature type="compositionally biased region" description="Low complexity" evidence="1">
    <location>
        <begin position="486"/>
        <end position="497"/>
    </location>
</feature>
<feature type="compositionally biased region" description="Low complexity" evidence="1">
    <location>
        <begin position="305"/>
        <end position="314"/>
    </location>
</feature>
<evidence type="ECO:0008006" key="5">
    <source>
        <dbReference type="Google" id="ProtNLM"/>
    </source>
</evidence>
<organism evidence="3 4">
    <name type="scientific">Actinoplanes cyaneus</name>
    <dbReference type="NCBI Taxonomy" id="52696"/>
    <lineage>
        <taxon>Bacteria</taxon>
        <taxon>Bacillati</taxon>
        <taxon>Actinomycetota</taxon>
        <taxon>Actinomycetes</taxon>
        <taxon>Micromonosporales</taxon>
        <taxon>Micromonosporaceae</taxon>
        <taxon>Actinoplanes</taxon>
    </lineage>
</organism>